<dbReference type="InterPro" id="IPR047661">
    <property type="entry name" value="IstB"/>
</dbReference>
<dbReference type="InterPro" id="IPR002611">
    <property type="entry name" value="IstB_ATP-bd"/>
</dbReference>
<organism evidence="4 5">
    <name type="scientific">Fusobacterium mortiferum</name>
    <dbReference type="NCBI Taxonomy" id="850"/>
    <lineage>
        <taxon>Bacteria</taxon>
        <taxon>Fusobacteriati</taxon>
        <taxon>Fusobacteriota</taxon>
        <taxon>Fusobacteriia</taxon>
        <taxon>Fusobacteriales</taxon>
        <taxon>Fusobacteriaceae</taxon>
        <taxon>Fusobacterium</taxon>
    </lineage>
</organism>
<dbReference type="SUPFAM" id="SSF52540">
    <property type="entry name" value="P-loop containing nucleoside triphosphate hydrolases"/>
    <property type="match status" value="1"/>
</dbReference>
<dbReference type="InterPro" id="IPR027417">
    <property type="entry name" value="P-loop_NTPase"/>
</dbReference>
<proteinExistence type="predicted"/>
<accession>A0ABS2G4B0</accession>
<dbReference type="Gene3D" id="3.40.50.300">
    <property type="entry name" value="P-loop containing nucleotide triphosphate hydrolases"/>
    <property type="match status" value="1"/>
</dbReference>
<evidence type="ECO:0000313" key="5">
    <source>
        <dbReference type="Proteomes" id="UP000728968"/>
    </source>
</evidence>
<evidence type="ECO:0000256" key="2">
    <source>
        <dbReference type="ARBA" id="ARBA00022840"/>
    </source>
</evidence>
<dbReference type="PIRSF" id="PIRSF003073">
    <property type="entry name" value="DNAC_TnpB_IstB"/>
    <property type="match status" value="1"/>
</dbReference>
<dbReference type="Pfam" id="PF01695">
    <property type="entry name" value="IstB_IS21"/>
    <property type="match status" value="1"/>
</dbReference>
<dbReference type="PANTHER" id="PTHR30050">
    <property type="entry name" value="CHROMOSOMAL REPLICATION INITIATOR PROTEIN DNAA"/>
    <property type="match status" value="1"/>
</dbReference>
<name>A0ABS2G4B0_FUSMR</name>
<dbReference type="GO" id="GO:0005524">
    <property type="term" value="F:ATP binding"/>
    <property type="evidence" value="ECO:0007669"/>
    <property type="project" value="UniProtKB-KW"/>
</dbReference>
<evidence type="ECO:0000256" key="1">
    <source>
        <dbReference type="ARBA" id="ARBA00022741"/>
    </source>
</evidence>
<dbReference type="EMBL" id="JACJLT010000246">
    <property type="protein sequence ID" value="MBM6876254.1"/>
    <property type="molecule type" value="Genomic_DNA"/>
</dbReference>
<reference evidence="4 5" key="1">
    <citation type="journal article" date="2021" name="Sci. Rep.">
        <title>The distribution of antibiotic resistance genes in chicken gut microbiota commensals.</title>
        <authorList>
            <person name="Juricova H."/>
            <person name="Matiasovicova J."/>
            <person name="Kubasova T."/>
            <person name="Cejkova D."/>
            <person name="Rychlik I."/>
        </authorList>
    </citation>
    <scope>NUCLEOTIDE SEQUENCE [LARGE SCALE GENOMIC DNA]</scope>
    <source>
        <strain evidence="4 5">An425</strain>
    </source>
</reference>
<dbReference type="InterPro" id="IPR028350">
    <property type="entry name" value="DNAC/IstB-like"/>
</dbReference>
<dbReference type="Proteomes" id="UP000728968">
    <property type="component" value="Unassembled WGS sequence"/>
</dbReference>
<feature type="domain" description="IstB-like ATP-binding" evidence="3">
    <location>
        <begin position="31"/>
        <end position="236"/>
    </location>
</feature>
<evidence type="ECO:0000259" key="3">
    <source>
        <dbReference type="Pfam" id="PF01695"/>
    </source>
</evidence>
<keyword evidence="2 4" id="KW-0067">ATP-binding</keyword>
<sequence>MKDILIDYAKKLKLGREFLDDFQDIPFTTKEEYLANVLKRALEYQQINRKNRLLKQAKFEVYKSLENYDYTNVEFPETLNIEGLVEGNFIENKENLIFYGPVGTGKTHFATALGIEACNRGKKVRFFKVSTLVNELLEAYEKGELRRYTNSLNKYDLLICDEWGYVPISLKGSELLFQVIADCYERKSLIITTNLEFGKWISIFMDKKLTSAIIDRIIHHGHVIYFTGDSYRIKNSTINSI</sequence>
<comment type="caution">
    <text evidence="4">The sequence shown here is derived from an EMBL/GenBank/DDBJ whole genome shotgun (WGS) entry which is preliminary data.</text>
</comment>
<dbReference type="RefSeq" id="WP_204716866.1">
    <property type="nucleotide sequence ID" value="NZ_JACJLT010000246.1"/>
</dbReference>
<dbReference type="PANTHER" id="PTHR30050:SF4">
    <property type="entry name" value="ATP-BINDING PROTEIN RV3427C IN INSERTION SEQUENCE-RELATED"/>
    <property type="match status" value="1"/>
</dbReference>
<keyword evidence="5" id="KW-1185">Reference proteome</keyword>
<evidence type="ECO:0000313" key="4">
    <source>
        <dbReference type="EMBL" id="MBM6876254.1"/>
    </source>
</evidence>
<dbReference type="NCBIfam" id="NF038214">
    <property type="entry name" value="IS21_help_AAA"/>
    <property type="match status" value="1"/>
</dbReference>
<gene>
    <name evidence="4" type="ORF">H6A04_11510</name>
</gene>
<protein>
    <submittedName>
        <fullName evidence="4">ATP-binding protein</fullName>
    </submittedName>
</protein>
<dbReference type="CDD" id="cd00009">
    <property type="entry name" value="AAA"/>
    <property type="match status" value="1"/>
</dbReference>
<keyword evidence="1" id="KW-0547">Nucleotide-binding</keyword>